<organism evidence="1">
    <name type="scientific">human gut metagenome</name>
    <dbReference type="NCBI Taxonomy" id="408170"/>
    <lineage>
        <taxon>unclassified sequences</taxon>
        <taxon>metagenomes</taxon>
        <taxon>organismal metagenomes</taxon>
    </lineage>
</organism>
<dbReference type="AlphaFoldDB" id="K1SYY4"/>
<dbReference type="EC" id="2.7.1.33" evidence="1"/>
<dbReference type="SUPFAM" id="SSF53067">
    <property type="entry name" value="Actin-like ATPase domain"/>
    <property type="match status" value="1"/>
</dbReference>
<proteinExistence type="predicted"/>
<name>K1SYY4_9ZZZZ</name>
<dbReference type="Gene3D" id="3.30.420.40">
    <property type="match status" value="1"/>
</dbReference>
<sequence length="40" mass="4535">MILAVDVGNTNIVFGGFDNNGELRFISRLNTQVSRMEDQY</sequence>
<evidence type="ECO:0000313" key="1">
    <source>
        <dbReference type="EMBL" id="EKC62863.1"/>
    </source>
</evidence>
<dbReference type="EMBL" id="AJWZ01005335">
    <property type="protein sequence ID" value="EKC62863.1"/>
    <property type="molecule type" value="Genomic_DNA"/>
</dbReference>
<feature type="non-terminal residue" evidence="1">
    <location>
        <position position="40"/>
    </location>
</feature>
<comment type="caution">
    <text evidence="1">The sequence shown here is derived from an EMBL/GenBank/DDBJ whole genome shotgun (WGS) entry which is preliminary data.</text>
</comment>
<keyword evidence="1" id="KW-0808">Transferase</keyword>
<dbReference type="InterPro" id="IPR043129">
    <property type="entry name" value="ATPase_NBD"/>
</dbReference>
<accession>K1SYY4</accession>
<reference evidence="1" key="1">
    <citation type="journal article" date="2013" name="Environ. Microbiol.">
        <title>Microbiota from the distal guts of lean and obese adolescents exhibit partial functional redundancy besides clear differences in community structure.</title>
        <authorList>
            <person name="Ferrer M."/>
            <person name="Ruiz A."/>
            <person name="Lanza F."/>
            <person name="Haange S.B."/>
            <person name="Oberbach A."/>
            <person name="Till H."/>
            <person name="Bargiela R."/>
            <person name="Campoy C."/>
            <person name="Segura M.T."/>
            <person name="Richter M."/>
            <person name="von Bergen M."/>
            <person name="Seifert J."/>
            <person name="Suarez A."/>
        </authorList>
    </citation>
    <scope>NUCLEOTIDE SEQUENCE</scope>
</reference>
<gene>
    <name evidence="1" type="ORF">OBE_07763</name>
</gene>
<protein>
    <submittedName>
        <fullName evidence="1">Bordetella pertussis Bvg accessory factor</fullName>
        <ecNumber evidence="1">2.7.1.33</ecNumber>
    </submittedName>
</protein>
<dbReference type="GO" id="GO:0004594">
    <property type="term" value="F:pantothenate kinase activity"/>
    <property type="evidence" value="ECO:0007669"/>
    <property type="project" value="UniProtKB-EC"/>
</dbReference>